<comment type="caution">
    <text evidence="15">The sequence shown here is derived from an EMBL/GenBank/DDBJ whole genome shotgun (WGS) entry which is preliminary data.</text>
</comment>
<dbReference type="SUPFAM" id="SSF100909">
    <property type="entry name" value="IP3 receptor type 1 binding core, domain 2"/>
    <property type="match status" value="1"/>
</dbReference>
<keyword evidence="5" id="KW-0812">Transmembrane</keyword>
<evidence type="ECO:0000256" key="4">
    <source>
        <dbReference type="ARBA" id="ARBA00022673"/>
    </source>
</evidence>
<evidence type="ECO:0000256" key="3">
    <source>
        <dbReference type="ARBA" id="ARBA00022568"/>
    </source>
</evidence>
<keyword evidence="10" id="KW-1071">Ligand-gated ion channel</keyword>
<dbReference type="Pfam" id="PF01365">
    <property type="entry name" value="RYDR_ITPR"/>
    <property type="match status" value="1"/>
</dbReference>
<dbReference type="InterPro" id="IPR035910">
    <property type="entry name" value="RyR/IP3R_RIH_dom_sf"/>
</dbReference>
<keyword evidence="2" id="KW-0813">Transport</keyword>
<protein>
    <submittedName>
        <fullName evidence="15">Inositol 1,4,5-trisphosphate receptor type 3</fullName>
    </submittedName>
</protein>
<dbReference type="AlphaFoldDB" id="A0AAV9R688"/>
<dbReference type="SUPFAM" id="SSF48371">
    <property type="entry name" value="ARM repeat"/>
    <property type="match status" value="1"/>
</dbReference>
<dbReference type="InterPro" id="IPR016024">
    <property type="entry name" value="ARM-type_fold"/>
</dbReference>
<evidence type="ECO:0000256" key="10">
    <source>
        <dbReference type="ARBA" id="ARBA00023286"/>
    </source>
</evidence>
<keyword evidence="11" id="KW-0407">Ion channel</keyword>
<dbReference type="InterPro" id="IPR000699">
    <property type="entry name" value="RIH_dom"/>
</dbReference>
<keyword evidence="9 15" id="KW-0675">Receptor</keyword>
<feature type="region of interest" description="Disordered" evidence="12">
    <location>
        <begin position="177"/>
        <end position="214"/>
    </location>
</feature>
<evidence type="ECO:0000256" key="9">
    <source>
        <dbReference type="ARBA" id="ARBA00023170"/>
    </source>
</evidence>
<dbReference type="GO" id="GO:0012505">
    <property type="term" value="C:endomembrane system"/>
    <property type="evidence" value="ECO:0007669"/>
    <property type="project" value="UniProtKB-SubCell"/>
</dbReference>
<name>A0AAV9R688_9TELE</name>
<dbReference type="GO" id="GO:0005262">
    <property type="term" value="F:calcium channel activity"/>
    <property type="evidence" value="ECO:0007669"/>
    <property type="project" value="UniProtKB-KW"/>
</dbReference>
<evidence type="ECO:0000259" key="14">
    <source>
        <dbReference type="Pfam" id="PF08454"/>
    </source>
</evidence>
<keyword evidence="8" id="KW-0472">Membrane</keyword>
<feature type="domain" description="RyR/IP3R Homology associated" evidence="14">
    <location>
        <begin position="907"/>
        <end position="1013"/>
    </location>
</feature>
<keyword evidence="3" id="KW-0106">Calcium</keyword>
<keyword evidence="7" id="KW-0406">Ion transport</keyword>
<gene>
    <name evidence="15" type="primary">ITPR3_3</name>
    <name evidence="15" type="ORF">CRENBAI_014295</name>
</gene>
<evidence type="ECO:0000256" key="1">
    <source>
        <dbReference type="ARBA" id="ARBA00004127"/>
    </source>
</evidence>
<feature type="domain" description="RIH" evidence="13">
    <location>
        <begin position="220"/>
        <end position="374"/>
    </location>
</feature>
<organism evidence="15 16">
    <name type="scientific">Crenichthys baileyi</name>
    <name type="common">White River springfish</name>
    <dbReference type="NCBI Taxonomy" id="28760"/>
    <lineage>
        <taxon>Eukaryota</taxon>
        <taxon>Metazoa</taxon>
        <taxon>Chordata</taxon>
        <taxon>Craniata</taxon>
        <taxon>Vertebrata</taxon>
        <taxon>Euteleostomi</taxon>
        <taxon>Actinopterygii</taxon>
        <taxon>Neopterygii</taxon>
        <taxon>Teleostei</taxon>
        <taxon>Neoteleostei</taxon>
        <taxon>Acanthomorphata</taxon>
        <taxon>Ovalentaria</taxon>
        <taxon>Atherinomorphae</taxon>
        <taxon>Cyprinodontiformes</taxon>
        <taxon>Goodeidae</taxon>
        <taxon>Crenichthys</taxon>
    </lineage>
</organism>
<keyword evidence="16" id="KW-1185">Reference proteome</keyword>
<keyword evidence="3" id="KW-0109">Calcium transport</keyword>
<evidence type="ECO:0000256" key="12">
    <source>
        <dbReference type="SAM" id="MobiDB-lite"/>
    </source>
</evidence>
<dbReference type="Proteomes" id="UP001311232">
    <property type="component" value="Unassembled WGS sequence"/>
</dbReference>
<evidence type="ECO:0000259" key="13">
    <source>
        <dbReference type="Pfam" id="PF01365"/>
    </source>
</evidence>
<reference evidence="15 16" key="1">
    <citation type="submission" date="2021-06" db="EMBL/GenBank/DDBJ databases">
        <authorList>
            <person name="Palmer J.M."/>
        </authorList>
    </citation>
    <scope>NUCLEOTIDE SEQUENCE [LARGE SCALE GENOMIC DNA]</scope>
    <source>
        <strain evidence="15 16">MEX-2019</strain>
        <tissue evidence="15">Muscle</tissue>
    </source>
</reference>
<evidence type="ECO:0000256" key="2">
    <source>
        <dbReference type="ARBA" id="ARBA00022448"/>
    </source>
</evidence>
<dbReference type="EMBL" id="JAHHUM010002308">
    <property type="protein sequence ID" value="KAK5605321.1"/>
    <property type="molecule type" value="Genomic_DNA"/>
</dbReference>
<dbReference type="InterPro" id="IPR015925">
    <property type="entry name" value="Ryanodine_IP3_receptor"/>
</dbReference>
<dbReference type="InterPro" id="IPR013662">
    <property type="entry name" value="RIH_assoc-dom"/>
</dbReference>
<dbReference type="PANTHER" id="PTHR45816">
    <property type="entry name" value="MIR DOMAIN-CONTAINING PROTEIN"/>
    <property type="match status" value="1"/>
</dbReference>
<dbReference type="PANTHER" id="PTHR45816:SF1">
    <property type="entry name" value="INOSITOL 1,4,5-TRISPHOSPHATE RECEPTOR"/>
    <property type="match status" value="1"/>
</dbReference>
<comment type="subcellular location">
    <subcellularLocation>
        <location evidence="1">Endomembrane system</location>
        <topology evidence="1">Multi-pass membrane protein</topology>
    </subcellularLocation>
</comment>
<evidence type="ECO:0000256" key="6">
    <source>
        <dbReference type="ARBA" id="ARBA00022989"/>
    </source>
</evidence>
<keyword evidence="6" id="KW-1133">Transmembrane helix</keyword>
<evidence type="ECO:0000256" key="7">
    <source>
        <dbReference type="ARBA" id="ARBA00023065"/>
    </source>
</evidence>
<feature type="compositionally biased region" description="Basic and acidic residues" evidence="12">
    <location>
        <begin position="177"/>
        <end position="211"/>
    </location>
</feature>
<evidence type="ECO:0000256" key="5">
    <source>
        <dbReference type="ARBA" id="ARBA00022692"/>
    </source>
</evidence>
<evidence type="ECO:0000313" key="15">
    <source>
        <dbReference type="EMBL" id="KAK5605321.1"/>
    </source>
</evidence>
<keyword evidence="4" id="KW-0107">Calcium channel</keyword>
<evidence type="ECO:0000313" key="16">
    <source>
        <dbReference type="Proteomes" id="UP001311232"/>
    </source>
</evidence>
<dbReference type="GO" id="GO:0016020">
    <property type="term" value="C:membrane"/>
    <property type="evidence" value="ECO:0007669"/>
    <property type="project" value="InterPro"/>
</dbReference>
<evidence type="ECO:0000256" key="8">
    <source>
        <dbReference type="ARBA" id="ARBA00023136"/>
    </source>
</evidence>
<evidence type="ECO:0000256" key="11">
    <source>
        <dbReference type="ARBA" id="ARBA00023303"/>
    </source>
</evidence>
<proteinExistence type="predicted"/>
<sequence>MNKTSRYLNSSTEGQDWLLVNFPQAQFILNVRLDYRLSFLLSVFKKEFVDVYPMAEADATTNMEQAATINLQQIGDQAEAMFGVGKVNSILEVDDEGGRMFLRVLIHLTMHNYAPLVSGALQLLFRHFSQRQEVLHTFKQVQLLISAQDVENYKLIKADLDRLRTLVEKSELWVEKKSSSGGEGKKDKKDRKEKVEGASEDPSPKKEKLQKGNENYQNVKEILERLNKMCSSGVWKKQQRLLKNMGAHKVMLDLLQVSYDKNDVKMLEIIRYTHLFLQKFCMGNQENQALLHKNLNLFLNPGLQEAETVQHIFSNNYQLCSEISESILQHFIHCLATHGRHVQYLNFLHTIIKAEGKYVKKCQDMIMTELTNAGEDVVVFYNDKASFNVMLELMAESREGVGESSPLRYHISLVELLAACAEGKNVYTEIKCTSLLPLEDVVRVVTHEDCITEVKIAYVNFVNHCYVDTEVEMKEIYTSNHIWKLFEDFTVDMARVCNKREKRLSDPILEKYIINVVFDTINAFFSSPFSENSTSLQTHHTIVIQLLQSSVRLLDCPWLQQQHRGQVETCIKTLSLTAKNRSISLPLELEAQINNVLSSSALNTLSRSNPNYKSSIRSSRPIVSSNPWDYKNIIEKLQDIINTLENRLKPLVSAELSVLVDVLHQPELLFLEGTDARQRCESGGFISKLIQHTKALMSSEEKLCIKVLKTLQEMLIRTLDFDEKGISLRKVLLQNYLFSNKKTNQKNDLAELGAAGAEQERDWAAVAAIQCRLDREGGTKLFTDLVMSSKNEKIFHESIQLAICLLEGGNTEIQNSFYKLMMGDNKSEKFFKVLDDRMKEAQMDIKATVSVNVGEMTHKANEKELEAGGHPLLVQGQSIAPVMGASALPTQPAEEQREVEAEMGPAVTIMKPILRFLQLLCENHNNDLQNFLRCQNNKTNYNLVCETLQFLDIMCGSTTGGLGLLGLYINESNVHLIIQTLETLTEYCQGPCQENQTCIVTHESNGIDIITALILNDISPLCRYRMEMVLQLKDHVYDHVQGRV</sequence>
<accession>A0AAV9R688</accession>
<dbReference type="Pfam" id="PF08454">
    <property type="entry name" value="RIH_assoc"/>
    <property type="match status" value="1"/>
</dbReference>